<name>A0ABS5VM47_9BACT</name>
<dbReference type="InterPro" id="IPR045629">
    <property type="entry name" value="DUF6232"/>
</dbReference>
<keyword evidence="1" id="KW-0812">Transmembrane</keyword>
<dbReference type="Proteomes" id="UP000772618">
    <property type="component" value="Unassembled WGS sequence"/>
</dbReference>
<keyword evidence="1" id="KW-0472">Membrane</keyword>
<dbReference type="RefSeq" id="WP_254151620.1">
    <property type="nucleotide sequence ID" value="NZ_JAHESD010000002.1"/>
</dbReference>
<gene>
    <name evidence="2" type="ORF">KK060_01455</name>
</gene>
<dbReference type="Pfam" id="PF19744">
    <property type="entry name" value="DUF6232"/>
    <property type="match status" value="1"/>
</dbReference>
<dbReference type="EMBL" id="JAHESD010000002">
    <property type="protein sequence ID" value="MBT1701924.1"/>
    <property type="molecule type" value="Genomic_DNA"/>
</dbReference>
<organism evidence="2 3">
    <name type="scientific">Chryseosolibacter indicus</name>
    <dbReference type="NCBI Taxonomy" id="2782351"/>
    <lineage>
        <taxon>Bacteria</taxon>
        <taxon>Pseudomonadati</taxon>
        <taxon>Bacteroidota</taxon>
        <taxon>Cytophagia</taxon>
        <taxon>Cytophagales</taxon>
        <taxon>Chryseotaleaceae</taxon>
        <taxon>Chryseosolibacter</taxon>
    </lineage>
</organism>
<feature type="transmembrane region" description="Helical" evidence="1">
    <location>
        <begin position="85"/>
        <end position="104"/>
    </location>
</feature>
<keyword evidence="1" id="KW-1133">Transmembrane helix</keyword>
<protein>
    <submittedName>
        <fullName evidence="2">Uncharacterized protein</fullName>
    </submittedName>
</protein>
<evidence type="ECO:0000313" key="2">
    <source>
        <dbReference type="EMBL" id="MBT1701924.1"/>
    </source>
</evidence>
<evidence type="ECO:0000256" key="1">
    <source>
        <dbReference type="SAM" id="Phobius"/>
    </source>
</evidence>
<sequence length="174" mass="18817">MIPDKVIYTDGRDVTVTDSALKVKNTAYNISGITKMCLWTIKPQRWPAVLLLLLGIAGLVCGWMGLLPESMNMNTNSGVINSNTLALWIGAALTVIGIIALVVAKERYAVRIATAEGEKNAVVSYKREYIAQIVDALNKAFSFNTTQNTFASSQPSGYTTSTSTSGKSYVTIKE</sequence>
<comment type="caution">
    <text evidence="2">The sequence shown here is derived from an EMBL/GenBank/DDBJ whole genome shotgun (WGS) entry which is preliminary data.</text>
</comment>
<accession>A0ABS5VM47</accession>
<reference evidence="2 3" key="1">
    <citation type="submission" date="2021-05" db="EMBL/GenBank/DDBJ databases">
        <title>A Polyphasic approach of four new species of the genus Ohtaekwangia: Ohtaekwangia histidinii sp. nov., Ohtaekwangia cretensis sp. nov., Ohtaekwangia indiensis sp. nov., Ohtaekwangia reichenbachii sp. nov. from diverse environment.</title>
        <authorList>
            <person name="Octaviana S."/>
        </authorList>
    </citation>
    <scope>NUCLEOTIDE SEQUENCE [LARGE SCALE GENOMIC DNA]</scope>
    <source>
        <strain evidence="2 3">PWU20</strain>
    </source>
</reference>
<keyword evidence="3" id="KW-1185">Reference proteome</keyword>
<evidence type="ECO:0000313" key="3">
    <source>
        <dbReference type="Proteomes" id="UP000772618"/>
    </source>
</evidence>
<proteinExistence type="predicted"/>
<feature type="transmembrane region" description="Helical" evidence="1">
    <location>
        <begin position="46"/>
        <end position="65"/>
    </location>
</feature>